<dbReference type="Proteomes" id="UP000694380">
    <property type="component" value="Unplaced"/>
</dbReference>
<proteinExistence type="predicted"/>
<dbReference type="GO" id="GO:0005886">
    <property type="term" value="C:plasma membrane"/>
    <property type="evidence" value="ECO:0007669"/>
    <property type="project" value="InterPro"/>
</dbReference>
<protein>
    <submittedName>
        <fullName evidence="2">Uncharacterized protein</fullName>
    </submittedName>
</protein>
<keyword evidence="1" id="KW-0472">Membrane</keyword>
<name>A0A8C3HXW7_CHRPI</name>
<evidence type="ECO:0000313" key="3">
    <source>
        <dbReference type="Proteomes" id="UP000694380"/>
    </source>
</evidence>
<feature type="transmembrane region" description="Helical" evidence="1">
    <location>
        <begin position="21"/>
        <end position="42"/>
    </location>
</feature>
<evidence type="ECO:0000313" key="2">
    <source>
        <dbReference type="Ensembl" id="ENSCPBP00000024240.1"/>
    </source>
</evidence>
<accession>A0A8C3HXW7</accession>
<dbReference type="InterPro" id="IPR022316">
    <property type="entry name" value="TNFR_12"/>
</dbReference>
<dbReference type="PRINTS" id="PR01962">
    <property type="entry name" value="TNFACTORR12"/>
</dbReference>
<reference evidence="2" key="2">
    <citation type="submission" date="2025-09" db="UniProtKB">
        <authorList>
            <consortium name="Ensembl"/>
        </authorList>
    </citation>
    <scope>IDENTIFICATION</scope>
</reference>
<feature type="transmembrane region" description="Helical" evidence="1">
    <location>
        <begin position="132"/>
        <end position="157"/>
    </location>
</feature>
<keyword evidence="1" id="KW-0812">Transmembrane</keyword>
<evidence type="ECO:0000256" key="1">
    <source>
        <dbReference type="SAM" id="Phobius"/>
    </source>
</evidence>
<keyword evidence="1" id="KW-1133">Transmembrane helix</keyword>
<keyword evidence="3" id="KW-1185">Reference proteome</keyword>
<sequence length="175" mass="18462">MGGGIRAHGGSLGASKLQGPWSGLYLSQILTFCFLSFLLPSLPSLPSASLLPFLPLSHSSFLPLYPHPVFRLLGVGGYSSFSAGPFVPCPSCPGGQSWSPDLDKCMDCTICLQRTKNDFCATCGEPQPQDAWLWLAVGGAVGGVAVLGLVGGALLWARCRKREKFTSDHPGPQTP</sequence>
<reference evidence="2" key="1">
    <citation type="submission" date="2025-08" db="UniProtKB">
        <authorList>
            <consortium name="Ensembl"/>
        </authorList>
    </citation>
    <scope>IDENTIFICATION</scope>
</reference>
<dbReference type="Gene3D" id="4.10.400.20">
    <property type="match status" value="1"/>
</dbReference>
<dbReference type="AlphaFoldDB" id="A0A8C3HXW7"/>
<dbReference type="GO" id="GO:2001238">
    <property type="term" value="P:positive regulation of extrinsic apoptotic signaling pathway"/>
    <property type="evidence" value="ECO:0007669"/>
    <property type="project" value="TreeGrafter"/>
</dbReference>
<dbReference type="Ensembl" id="ENSCPBT00000028560.1">
    <property type="protein sequence ID" value="ENSCPBP00000024240.1"/>
    <property type="gene ID" value="ENSCPBG00000017294.1"/>
</dbReference>
<dbReference type="Pfam" id="PF12191">
    <property type="entry name" value="stn_TNFRSF12A"/>
    <property type="match status" value="1"/>
</dbReference>
<organism evidence="2 3">
    <name type="scientific">Chrysemys picta bellii</name>
    <name type="common">Western painted turtle</name>
    <name type="synonym">Emys bellii</name>
    <dbReference type="NCBI Taxonomy" id="8478"/>
    <lineage>
        <taxon>Eukaryota</taxon>
        <taxon>Metazoa</taxon>
        <taxon>Chordata</taxon>
        <taxon>Craniata</taxon>
        <taxon>Vertebrata</taxon>
        <taxon>Euteleostomi</taxon>
        <taxon>Archelosauria</taxon>
        <taxon>Testudinata</taxon>
        <taxon>Testudines</taxon>
        <taxon>Cryptodira</taxon>
        <taxon>Durocryptodira</taxon>
        <taxon>Testudinoidea</taxon>
        <taxon>Emydidae</taxon>
        <taxon>Chrysemys</taxon>
    </lineage>
</organism>
<dbReference type="PANTHER" id="PTHR32037:SF2">
    <property type="entry name" value="TUMOR NECROSIS FACTOR RECEPTOR SUPERFAMILY MEMBER 12A"/>
    <property type="match status" value="1"/>
</dbReference>
<dbReference type="PANTHER" id="PTHR32037">
    <property type="entry name" value="TUMOR NECROSIS FACTOR RECEPTOR SUPERFAMILY MEMBER 12A"/>
    <property type="match status" value="1"/>
</dbReference>
<dbReference type="GeneTree" id="ENSGT00950000186284"/>